<reference evidence="1" key="1">
    <citation type="submission" date="2014-11" db="EMBL/GenBank/DDBJ databases">
        <authorList>
            <person name="Otto D Thomas"/>
            <person name="Naeem Raeece"/>
        </authorList>
    </citation>
    <scope>NUCLEOTIDE SEQUENCE</scope>
</reference>
<dbReference type="EMBL" id="CDMZ01005751">
    <property type="protein sequence ID" value="CEM54050.1"/>
    <property type="molecule type" value="Genomic_DNA"/>
</dbReference>
<evidence type="ECO:0000313" key="1">
    <source>
        <dbReference type="EMBL" id="CEM54050.1"/>
    </source>
</evidence>
<sequence length="97" mass="10212">MVPKRKAPDSGAKTTQSQKFLKFFVAAEKKRDGAAKADLAITRWPCASSRPEISPAVLPPTVLLPSAVLPSPASICEALCCSHRSEQAAAGFATDLC</sequence>
<name>A0A0G4IAE8_9ALVE</name>
<dbReference type="AlphaFoldDB" id="A0A0G4IAE8"/>
<accession>A0A0G4IAE8</accession>
<organism evidence="1">
    <name type="scientific">Chromera velia CCMP2878</name>
    <dbReference type="NCBI Taxonomy" id="1169474"/>
    <lineage>
        <taxon>Eukaryota</taxon>
        <taxon>Sar</taxon>
        <taxon>Alveolata</taxon>
        <taxon>Colpodellida</taxon>
        <taxon>Chromeraceae</taxon>
        <taxon>Chromera</taxon>
    </lineage>
</organism>
<protein>
    <submittedName>
        <fullName evidence="1">Uncharacterized protein</fullName>
    </submittedName>
</protein>
<gene>
    <name evidence="1" type="ORF">Cvel_12468</name>
</gene>
<proteinExistence type="predicted"/>
<dbReference type="VEuPathDB" id="CryptoDB:Cvel_12468"/>